<dbReference type="InterPro" id="IPR051553">
    <property type="entry name" value="Ran_GTPase-activating"/>
</dbReference>
<evidence type="ECO:0000256" key="2">
    <source>
        <dbReference type="ARBA" id="ARBA00022737"/>
    </source>
</evidence>
<evidence type="ECO:0000256" key="1">
    <source>
        <dbReference type="ARBA" id="ARBA00022658"/>
    </source>
</evidence>
<dbReference type="SUPFAM" id="SSF50985">
    <property type="entry name" value="RCC1/BLIP-II"/>
    <property type="match status" value="1"/>
</dbReference>
<dbReference type="STRING" id="1035309.A0A2C5X0P3"/>
<protein>
    <submittedName>
        <fullName evidence="6">Guanine nucleotide exchange factor SRM1</fullName>
    </submittedName>
</protein>
<dbReference type="PROSITE" id="PS50012">
    <property type="entry name" value="RCC1_3"/>
    <property type="match status" value="4"/>
</dbReference>
<dbReference type="PANTHER" id="PTHR45982:SF1">
    <property type="entry name" value="REGULATOR OF CHROMOSOME CONDENSATION"/>
    <property type="match status" value="1"/>
</dbReference>
<feature type="repeat" description="RCC1" evidence="3">
    <location>
        <begin position="436"/>
        <end position="494"/>
    </location>
</feature>
<evidence type="ECO:0000313" key="7">
    <source>
        <dbReference type="Proteomes" id="UP000222788"/>
    </source>
</evidence>
<gene>
    <name evidence="6" type="primary">SRM1</name>
    <name evidence="6" type="ORF">CFIMG_002208RA</name>
</gene>
<feature type="repeat" description="RCC1" evidence="3">
    <location>
        <begin position="143"/>
        <end position="205"/>
    </location>
</feature>
<dbReference type="InterPro" id="IPR009091">
    <property type="entry name" value="RCC1/BLIP-II"/>
</dbReference>
<dbReference type="GO" id="GO:0005737">
    <property type="term" value="C:cytoplasm"/>
    <property type="evidence" value="ECO:0007669"/>
    <property type="project" value="TreeGrafter"/>
</dbReference>
<dbReference type="PRINTS" id="PR00633">
    <property type="entry name" value="RCCNDNSATION"/>
</dbReference>
<evidence type="ECO:0000256" key="4">
    <source>
        <dbReference type="SAM" id="MobiDB-lite"/>
    </source>
</evidence>
<dbReference type="InterPro" id="IPR000408">
    <property type="entry name" value="Reg_chr_condens"/>
</dbReference>
<accession>A0A2C5X0P3</accession>
<dbReference type="OrthoDB" id="61110at2759"/>
<reference evidence="6 7" key="1">
    <citation type="journal article" date="2013" name="Fungal Biol.">
        <title>Analysis of microsatellite markers in the genome of the plant pathogen Ceratocystis fimbriata.</title>
        <authorList>
            <person name="Simpson M.C."/>
            <person name="Wilken P.M."/>
            <person name="Coetzee M.P."/>
            <person name="Wingfield M.J."/>
            <person name="Wingfield B.D."/>
        </authorList>
    </citation>
    <scope>NUCLEOTIDE SEQUENCE [LARGE SCALE GENOMIC DNA]</scope>
    <source>
        <strain evidence="6 7">CBS 114723</strain>
    </source>
</reference>
<evidence type="ECO:0000259" key="5">
    <source>
        <dbReference type="Pfam" id="PF25390"/>
    </source>
</evidence>
<name>A0A2C5X0P3_9PEZI</name>
<comment type="caution">
    <text evidence="6">The sequence shown here is derived from an EMBL/GenBank/DDBJ whole genome shotgun (WGS) entry which is preliminary data.</text>
</comment>
<dbReference type="Pfam" id="PF25390">
    <property type="entry name" value="WD40_RLD"/>
    <property type="match status" value="1"/>
</dbReference>
<evidence type="ECO:0000313" key="6">
    <source>
        <dbReference type="EMBL" id="PHH51613.1"/>
    </source>
</evidence>
<dbReference type="Gene3D" id="2.130.10.30">
    <property type="entry name" value="Regulator of chromosome condensation 1/beta-lactamase-inhibitor protein II"/>
    <property type="match status" value="1"/>
</dbReference>
<keyword evidence="1" id="KW-0344">Guanine-nucleotide releasing factor</keyword>
<dbReference type="InterPro" id="IPR058923">
    <property type="entry name" value="RCC1-like_dom"/>
</dbReference>
<dbReference type="EMBL" id="APWK03000089">
    <property type="protein sequence ID" value="PHH51613.1"/>
    <property type="molecule type" value="Genomic_DNA"/>
</dbReference>
<dbReference type="Proteomes" id="UP000222788">
    <property type="component" value="Unassembled WGS sequence"/>
</dbReference>
<feature type="repeat" description="RCC1" evidence="3">
    <location>
        <begin position="313"/>
        <end position="381"/>
    </location>
</feature>
<dbReference type="AlphaFoldDB" id="A0A2C5X0P3"/>
<sequence>MSKVRTTKNTGVQPGKRRKTASVSTGSTKRPRKNVDSAKGGRVGETAKAATGSGKKGIKARAITAKTTGKALAHAVESSVPDLGTLLQQTPAAKIKTRNSTPRSFRTNSVASTVGTSISRASTTSTSHCGLSRRINSRPQQRYEIFVCGTGLRGELGLGANDSQTDPEYATVSRTPIRHPYLDTNSVGVVQIALGLNHVVGLTHDGHVLTWGSNYFGALGRPTRNFSQKANLMSDRNSIDQELDGYVSGVSTESDSELTNDGIKALARLISTPLEEIEALPGGVSFKDVLRTGEEIVQVTATDHGSFALSNTGTVYGWGVFLNDEGALGISKSRIQQKYYRSSDVIPANQLIAQSPERIDCPENVQKISGGANHLVFVDNTGDLWAVGAGGQGQLGRRLITRFQAEALVARQVGSKMRIERVRTGSHHSYAIDKKGRVFSWGLNNYGQTGNRTDHLEHDDAFQILQPTLIQGFEKSHVVDIDGGMHHGIACTEAGVVMTWGRCDDAQIGLERSELEKLDEANFVLDADKRRCVSLEKVAVPNLHGAVAVSAGRDNNFVIDGENHLWAWGYGGEYQTGLDTCESQAAPQRVKGELSDADKVSWVESRGSFTFIGVEVVQDIRGCKGV</sequence>
<feature type="domain" description="RCC1-like" evidence="5">
    <location>
        <begin position="145"/>
        <end position="612"/>
    </location>
</feature>
<evidence type="ECO:0000256" key="3">
    <source>
        <dbReference type="PROSITE-ProRule" id="PRU00235"/>
    </source>
</evidence>
<feature type="region of interest" description="Disordered" evidence="4">
    <location>
        <begin position="1"/>
        <end position="58"/>
    </location>
</feature>
<dbReference type="GO" id="GO:0005085">
    <property type="term" value="F:guanyl-nucleotide exchange factor activity"/>
    <property type="evidence" value="ECO:0007669"/>
    <property type="project" value="TreeGrafter"/>
</dbReference>
<dbReference type="PANTHER" id="PTHR45982">
    <property type="entry name" value="REGULATOR OF CHROMOSOME CONDENSATION"/>
    <property type="match status" value="1"/>
</dbReference>
<proteinExistence type="predicted"/>
<keyword evidence="7" id="KW-1185">Reference proteome</keyword>
<organism evidence="6 7">
    <name type="scientific">Ceratocystis fimbriata CBS 114723</name>
    <dbReference type="NCBI Taxonomy" id="1035309"/>
    <lineage>
        <taxon>Eukaryota</taxon>
        <taxon>Fungi</taxon>
        <taxon>Dikarya</taxon>
        <taxon>Ascomycota</taxon>
        <taxon>Pezizomycotina</taxon>
        <taxon>Sordariomycetes</taxon>
        <taxon>Hypocreomycetidae</taxon>
        <taxon>Microascales</taxon>
        <taxon>Ceratocystidaceae</taxon>
        <taxon>Ceratocystis</taxon>
    </lineage>
</organism>
<reference evidence="6 7" key="2">
    <citation type="journal article" date="2013" name="IMA Fungus">
        <title>IMA Genome-F 1: Ceratocystis fimbriata: Draft nuclear genome sequence for the plant pathogen, Ceratocystis fimbriata.</title>
        <authorList>
            <person name="Wilken P.M."/>
            <person name="Steenkamp E.T."/>
            <person name="Wingfield M.J."/>
            <person name="de Beer Z.W."/>
            <person name="Wingfield B.D."/>
        </authorList>
    </citation>
    <scope>NUCLEOTIDE SEQUENCE [LARGE SCALE GENOMIC DNA]</scope>
    <source>
        <strain evidence="6 7">CBS 114723</strain>
    </source>
</reference>
<feature type="repeat" description="RCC1" evidence="3">
    <location>
        <begin position="382"/>
        <end position="435"/>
    </location>
</feature>
<keyword evidence="2" id="KW-0677">Repeat</keyword>